<dbReference type="EMBL" id="JADOES010000021">
    <property type="protein sequence ID" value="MBT9316113.1"/>
    <property type="molecule type" value="Genomic_DNA"/>
</dbReference>
<evidence type="ECO:0000313" key="3">
    <source>
        <dbReference type="EMBL" id="MBT9316113.1"/>
    </source>
</evidence>
<gene>
    <name evidence="3" type="ORF">IXB50_11850</name>
</gene>
<sequence length="105" mass="11945">MSKICRFTVLASRDLEAIIDYVAEQSSIDTAETVLAKVNQKCQQLVSFPEIGRKRDELSAGVRSVPVDNYLVFYRLIEEGIEVLRIVSGYRDLEVLFEEDDPSED</sequence>
<dbReference type="PANTHER" id="PTHR33755">
    <property type="entry name" value="TOXIN PARE1-RELATED"/>
    <property type="match status" value="1"/>
</dbReference>
<keyword evidence="4" id="KW-1185">Reference proteome</keyword>
<reference evidence="3" key="1">
    <citation type="submission" date="2020-11" db="EMBL/GenBank/DDBJ databases">
        <authorList>
            <person name="Konstantinou D."/>
            <person name="Gkelis S."/>
            <person name="Popin R."/>
            <person name="Fewer D."/>
            <person name="Sivonen K."/>
        </authorList>
    </citation>
    <scope>NUCLEOTIDE SEQUENCE</scope>
    <source>
        <strain evidence="3">TAU-MAC 1115</strain>
    </source>
</reference>
<keyword evidence="2" id="KW-1277">Toxin-antitoxin system</keyword>
<dbReference type="Proteomes" id="UP000717364">
    <property type="component" value="Unassembled WGS sequence"/>
</dbReference>
<dbReference type="InterPro" id="IPR035093">
    <property type="entry name" value="RelE/ParE_toxin_dom_sf"/>
</dbReference>
<protein>
    <submittedName>
        <fullName evidence="3">Type II toxin-antitoxin system RelE/ParE family toxin</fullName>
    </submittedName>
</protein>
<dbReference type="InterPro" id="IPR007712">
    <property type="entry name" value="RelE/ParE_toxin"/>
</dbReference>
<evidence type="ECO:0000256" key="2">
    <source>
        <dbReference type="ARBA" id="ARBA00022649"/>
    </source>
</evidence>
<accession>A0A947DGF8</accession>
<reference evidence="3" key="2">
    <citation type="journal article" date="2021" name="Mar. Drugs">
        <title>Genome Reduction and Secondary Metabolism of the Marine Sponge-Associated Cyanobacterium Leptothoe.</title>
        <authorList>
            <person name="Konstantinou D."/>
            <person name="Popin R.V."/>
            <person name="Fewer D.P."/>
            <person name="Sivonen K."/>
            <person name="Gkelis S."/>
        </authorList>
    </citation>
    <scope>NUCLEOTIDE SEQUENCE</scope>
    <source>
        <strain evidence="3">TAU-MAC 1115</strain>
    </source>
</reference>
<comment type="caution">
    <text evidence="3">The sequence shown here is derived from an EMBL/GenBank/DDBJ whole genome shotgun (WGS) entry which is preliminary data.</text>
</comment>
<dbReference type="AlphaFoldDB" id="A0A947DGF8"/>
<evidence type="ECO:0000256" key="1">
    <source>
        <dbReference type="ARBA" id="ARBA00006226"/>
    </source>
</evidence>
<proteinExistence type="inferred from homology"/>
<dbReference type="RefSeq" id="WP_215609183.1">
    <property type="nucleotide sequence ID" value="NZ_JADOES010000021.1"/>
</dbReference>
<organism evidence="3 4">
    <name type="scientific">Leptothoe spongobia TAU-MAC 1115</name>
    <dbReference type="NCBI Taxonomy" id="1967444"/>
    <lineage>
        <taxon>Bacteria</taxon>
        <taxon>Bacillati</taxon>
        <taxon>Cyanobacteriota</taxon>
        <taxon>Cyanophyceae</taxon>
        <taxon>Nodosilineales</taxon>
        <taxon>Cymatolegaceae</taxon>
        <taxon>Leptothoe</taxon>
        <taxon>Leptothoe spongobia</taxon>
    </lineage>
</organism>
<comment type="similarity">
    <text evidence="1">Belongs to the RelE toxin family.</text>
</comment>
<evidence type="ECO:0000313" key="4">
    <source>
        <dbReference type="Proteomes" id="UP000717364"/>
    </source>
</evidence>
<dbReference type="InterPro" id="IPR051803">
    <property type="entry name" value="TA_system_RelE-like_toxin"/>
</dbReference>
<dbReference type="Pfam" id="PF05016">
    <property type="entry name" value="ParE_toxin"/>
    <property type="match status" value="1"/>
</dbReference>
<dbReference type="PANTHER" id="PTHR33755:SF6">
    <property type="entry name" value="PLASMID STABILIZATION SYSTEM PROTEIN"/>
    <property type="match status" value="1"/>
</dbReference>
<name>A0A947DGF8_9CYAN</name>
<dbReference type="Gene3D" id="3.30.2310.20">
    <property type="entry name" value="RelE-like"/>
    <property type="match status" value="1"/>
</dbReference>